<gene>
    <name evidence="3" type="ORF">UFOPK3402_01930</name>
</gene>
<feature type="region of interest" description="Disordered" evidence="1">
    <location>
        <begin position="134"/>
        <end position="153"/>
    </location>
</feature>
<feature type="transmembrane region" description="Helical" evidence="2">
    <location>
        <begin position="103"/>
        <end position="120"/>
    </location>
</feature>
<feature type="compositionally biased region" description="Polar residues" evidence="1">
    <location>
        <begin position="142"/>
        <end position="153"/>
    </location>
</feature>
<dbReference type="EMBL" id="CAFBLS010000318">
    <property type="protein sequence ID" value="CAB4886573.1"/>
    <property type="molecule type" value="Genomic_DNA"/>
</dbReference>
<keyword evidence="2" id="KW-1133">Transmembrane helix</keyword>
<sequence length="153" mass="16157">MDEASRDEIGAALLADNELTSDTTPDGQRVSGAALVGLWLLIPAALGGAGYALVGLISMLTVTQAAPGVEAEQAAVAWQWWLLATVLLQSVYWVLIAPRPMRGLWALLPVLALIPTFGIARDVLLRPGSPGGRRNAHLLDNGQHSRVTSSRAT</sequence>
<reference evidence="3" key="1">
    <citation type="submission" date="2020-05" db="EMBL/GenBank/DDBJ databases">
        <authorList>
            <person name="Chiriac C."/>
            <person name="Salcher M."/>
            <person name="Ghai R."/>
            <person name="Kavagutti S V."/>
        </authorList>
    </citation>
    <scope>NUCLEOTIDE SEQUENCE</scope>
</reference>
<evidence type="ECO:0000256" key="2">
    <source>
        <dbReference type="SAM" id="Phobius"/>
    </source>
</evidence>
<name>A0A6J7F4Y9_9ZZZZ</name>
<evidence type="ECO:0000313" key="3">
    <source>
        <dbReference type="EMBL" id="CAB4886573.1"/>
    </source>
</evidence>
<evidence type="ECO:0000256" key="1">
    <source>
        <dbReference type="SAM" id="MobiDB-lite"/>
    </source>
</evidence>
<keyword evidence="2" id="KW-0472">Membrane</keyword>
<protein>
    <submittedName>
        <fullName evidence="3">Unannotated protein</fullName>
    </submittedName>
</protein>
<dbReference type="AlphaFoldDB" id="A0A6J7F4Y9"/>
<accession>A0A6J7F4Y9</accession>
<organism evidence="3">
    <name type="scientific">freshwater metagenome</name>
    <dbReference type="NCBI Taxonomy" id="449393"/>
    <lineage>
        <taxon>unclassified sequences</taxon>
        <taxon>metagenomes</taxon>
        <taxon>ecological metagenomes</taxon>
    </lineage>
</organism>
<keyword evidence="2" id="KW-0812">Transmembrane</keyword>
<feature type="transmembrane region" description="Helical" evidence="2">
    <location>
        <begin position="38"/>
        <end position="58"/>
    </location>
</feature>
<proteinExistence type="predicted"/>
<feature type="transmembrane region" description="Helical" evidence="2">
    <location>
        <begin position="78"/>
        <end position="96"/>
    </location>
</feature>